<keyword evidence="3" id="KW-0472">Membrane</keyword>
<evidence type="ECO:0000256" key="1">
    <source>
        <dbReference type="ARBA" id="ARBA00022729"/>
    </source>
</evidence>
<accession>A0ABY3MZK5</accession>
<gene>
    <name evidence="5" type="ORF">CWS31_004835</name>
</gene>
<evidence type="ECO:0000259" key="4">
    <source>
        <dbReference type="Pfam" id="PF05426"/>
    </source>
</evidence>
<evidence type="ECO:0000256" key="3">
    <source>
        <dbReference type="SAM" id="Phobius"/>
    </source>
</evidence>
<dbReference type="InterPro" id="IPR008929">
    <property type="entry name" value="Chondroitin_lyas"/>
</dbReference>
<dbReference type="InterPro" id="IPR008397">
    <property type="entry name" value="Alginate_lyase_dom"/>
</dbReference>
<keyword evidence="1" id="KW-0732">Signal</keyword>
<dbReference type="GO" id="GO:0016829">
    <property type="term" value="F:lyase activity"/>
    <property type="evidence" value="ECO:0007669"/>
    <property type="project" value="UniProtKB-KW"/>
</dbReference>
<feature type="domain" description="Alginate lyase" evidence="4">
    <location>
        <begin position="100"/>
        <end position="382"/>
    </location>
</feature>
<keyword evidence="3" id="KW-0812">Transmembrane</keyword>
<keyword evidence="6" id="KW-1185">Reference proteome</keyword>
<evidence type="ECO:0000313" key="6">
    <source>
        <dbReference type="Proteomes" id="UP000815846"/>
    </source>
</evidence>
<dbReference type="Proteomes" id="UP000815846">
    <property type="component" value="Unassembled WGS sequence"/>
</dbReference>
<reference evidence="5 6" key="1">
    <citation type="submission" date="2019-08" db="EMBL/GenBank/DDBJ databases">
        <title>Microbe sample from Colwellia echini.</title>
        <authorList>
            <person name="Christiansen L."/>
            <person name="Pathiraja D."/>
            <person name="Schultz-Johansen M."/>
            <person name="Choi I.-G."/>
            <person name="Stougaard P."/>
        </authorList>
    </citation>
    <scope>NUCLEOTIDE SEQUENCE [LARGE SCALE GENOMIC DNA]</scope>
    <source>
        <strain evidence="5 6">A3</strain>
    </source>
</reference>
<organism evidence="5 6">
    <name type="scientific">Colwellia echini</name>
    <dbReference type="NCBI Taxonomy" id="1982103"/>
    <lineage>
        <taxon>Bacteria</taxon>
        <taxon>Pseudomonadati</taxon>
        <taxon>Pseudomonadota</taxon>
        <taxon>Gammaproteobacteria</taxon>
        <taxon>Alteromonadales</taxon>
        <taxon>Colwelliaceae</taxon>
        <taxon>Colwellia</taxon>
    </lineage>
</organism>
<name>A0ABY3MZK5_9GAMM</name>
<dbReference type="Gene3D" id="1.50.10.100">
    <property type="entry name" value="Chondroitin AC/alginate lyase"/>
    <property type="match status" value="1"/>
</dbReference>
<dbReference type="Pfam" id="PF05426">
    <property type="entry name" value="Alginate_lyase"/>
    <property type="match status" value="1"/>
</dbReference>
<keyword evidence="2 5" id="KW-0456">Lyase</keyword>
<evidence type="ECO:0000256" key="2">
    <source>
        <dbReference type="ARBA" id="ARBA00023239"/>
    </source>
</evidence>
<protein>
    <submittedName>
        <fullName evidence="5">Alginate lyase family protein</fullName>
    </submittedName>
</protein>
<evidence type="ECO:0000313" key="5">
    <source>
        <dbReference type="EMBL" id="TYK66661.1"/>
    </source>
</evidence>
<comment type="caution">
    <text evidence="5">The sequence shown here is derived from an EMBL/GenBank/DDBJ whole genome shotgun (WGS) entry which is preliminary data.</text>
</comment>
<sequence>MRLVMPFLCNTRVLKTVKLPMLLLNLTLAVIALNIVILNVAMAKSTSTAKPTNFIQYDATSIANVKLSLKNNTAAPYTQKAYKALIKKADSTLKMTNPSVMDKDFFPPSKDKHDYLSLSRYWWPDPKSPDGLPWIRKDGITNPDTQTDHVDRGRLGETMRAIRILSLAYYFSNDEKYAQKGVSLINTWFLDENTKMNPHLEYGQSVPGNPKSRRSGMLDGRVIPENVLDAITIFSNSPAWTATQDTQMTAWLTQYLTWLTTSELGKSGASQKNNHGSWYHFQVAALAWYLADDALLKQSIIAAQQSFPEQFDAQGAQQHELARTRAFFYSCFNLQALALIANIAEKSNLATANLSLWQYQSPTGQSLQLATDYLMPVTREEKWPHASKNLDQSQLSPILSSLVMYANKPEYQATLSKIIKDLTKNKKLTSNQKRTYYEFVLLTPQLLTP</sequence>
<dbReference type="EMBL" id="PJAI02000003">
    <property type="protein sequence ID" value="TYK66661.1"/>
    <property type="molecule type" value="Genomic_DNA"/>
</dbReference>
<feature type="transmembrane region" description="Helical" evidence="3">
    <location>
        <begin position="21"/>
        <end position="42"/>
    </location>
</feature>
<keyword evidence="3" id="KW-1133">Transmembrane helix</keyword>
<dbReference type="SUPFAM" id="SSF48230">
    <property type="entry name" value="Chondroitin AC/alginate lyase"/>
    <property type="match status" value="1"/>
</dbReference>
<proteinExistence type="predicted"/>